<gene>
    <name evidence="2" type="ORF">PIB30_087751</name>
</gene>
<proteinExistence type="predicted"/>
<sequence>GRSLRERLTKEEGGRISAVKSSSSSLSENNNDKANNNNVFDPKQEDHELDTMDYTPAGKNPPIHN</sequence>
<feature type="region of interest" description="Disordered" evidence="1">
    <location>
        <begin position="1"/>
        <end position="65"/>
    </location>
</feature>
<dbReference type="InterPro" id="IPR049306">
    <property type="entry name" value="GLV1-2"/>
</dbReference>
<reference evidence="2 3" key="1">
    <citation type="journal article" date="2023" name="Plants (Basel)">
        <title>Bridging the Gap: Combining Genomics and Transcriptomics Approaches to Understand Stylosanthes scabra, an Orphan Legume from the Brazilian Caatinga.</title>
        <authorList>
            <person name="Ferreira-Neto J.R.C."/>
            <person name="da Silva M.D."/>
            <person name="Binneck E."/>
            <person name="de Melo N.F."/>
            <person name="da Silva R.H."/>
            <person name="de Melo A.L.T.M."/>
            <person name="Pandolfi V."/>
            <person name="Bustamante F.O."/>
            <person name="Brasileiro-Vidal A.C."/>
            <person name="Benko-Iseppon A.M."/>
        </authorList>
    </citation>
    <scope>NUCLEOTIDE SEQUENCE [LARGE SCALE GENOMIC DNA]</scope>
    <source>
        <tissue evidence="2">Leaves</tissue>
    </source>
</reference>
<feature type="non-terminal residue" evidence="2">
    <location>
        <position position="1"/>
    </location>
</feature>
<comment type="caution">
    <text evidence="2">The sequence shown here is derived from an EMBL/GenBank/DDBJ whole genome shotgun (WGS) entry which is preliminary data.</text>
</comment>
<accession>A0ABU6RTU6</accession>
<dbReference type="Pfam" id="PF21529">
    <property type="entry name" value="GLV1-2"/>
    <property type="match status" value="1"/>
</dbReference>
<feature type="compositionally biased region" description="Low complexity" evidence="1">
    <location>
        <begin position="21"/>
        <end position="38"/>
    </location>
</feature>
<evidence type="ECO:0000313" key="3">
    <source>
        <dbReference type="Proteomes" id="UP001341840"/>
    </source>
</evidence>
<keyword evidence="3" id="KW-1185">Reference proteome</keyword>
<feature type="compositionally biased region" description="Basic and acidic residues" evidence="1">
    <location>
        <begin position="1"/>
        <end position="14"/>
    </location>
</feature>
<evidence type="ECO:0000313" key="2">
    <source>
        <dbReference type="EMBL" id="MED6127395.1"/>
    </source>
</evidence>
<organism evidence="2 3">
    <name type="scientific">Stylosanthes scabra</name>
    <dbReference type="NCBI Taxonomy" id="79078"/>
    <lineage>
        <taxon>Eukaryota</taxon>
        <taxon>Viridiplantae</taxon>
        <taxon>Streptophyta</taxon>
        <taxon>Embryophyta</taxon>
        <taxon>Tracheophyta</taxon>
        <taxon>Spermatophyta</taxon>
        <taxon>Magnoliopsida</taxon>
        <taxon>eudicotyledons</taxon>
        <taxon>Gunneridae</taxon>
        <taxon>Pentapetalae</taxon>
        <taxon>rosids</taxon>
        <taxon>fabids</taxon>
        <taxon>Fabales</taxon>
        <taxon>Fabaceae</taxon>
        <taxon>Papilionoideae</taxon>
        <taxon>50 kb inversion clade</taxon>
        <taxon>dalbergioids sensu lato</taxon>
        <taxon>Dalbergieae</taxon>
        <taxon>Pterocarpus clade</taxon>
        <taxon>Stylosanthes</taxon>
    </lineage>
</organism>
<protein>
    <submittedName>
        <fullName evidence="2">Uncharacterized protein</fullName>
    </submittedName>
</protein>
<name>A0ABU6RTU6_9FABA</name>
<dbReference type="EMBL" id="JASCZI010031767">
    <property type="protein sequence ID" value="MED6127395.1"/>
    <property type="molecule type" value="Genomic_DNA"/>
</dbReference>
<dbReference type="Proteomes" id="UP001341840">
    <property type="component" value="Unassembled WGS sequence"/>
</dbReference>
<evidence type="ECO:0000256" key="1">
    <source>
        <dbReference type="SAM" id="MobiDB-lite"/>
    </source>
</evidence>